<organism evidence="4 5">
    <name type="scientific">Sphingorhabdus rigui</name>
    <dbReference type="NCBI Taxonomy" id="1282858"/>
    <lineage>
        <taxon>Bacteria</taxon>
        <taxon>Pseudomonadati</taxon>
        <taxon>Pseudomonadota</taxon>
        <taxon>Alphaproteobacteria</taxon>
        <taxon>Sphingomonadales</taxon>
        <taxon>Sphingomonadaceae</taxon>
        <taxon>Sphingorhabdus</taxon>
    </lineage>
</organism>
<accession>A0A840AZI8</accession>
<keyword evidence="3" id="KW-1133">Transmembrane helix</keyword>
<comment type="caution">
    <text evidence="4">The sequence shown here is derived from an EMBL/GenBank/DDBJ whole genome shotgun (WGS) entry which is preliminary data.</text>
</comment>
<evidence type="ECO:0000256" key="3">
    <source>
        <dbReference type="SAM" id="Phobius"/>
    </source>
</evidence>
<name>A0A840AZI8_9SPHN</name>
<evidence type="ECO:0000256" key="2">
    <source>
        <dbReference type="SAM" id="MobiDB-lite"/>
    </source>
</evidence>
<proteinExistence type="predicted"/>
<dbReference type="RefSeq" id="WP_183939973.1">
    <property type="nucleotide sequence ID" value="NZ_BAABBG010000001.1"/>
</dbReference>
<dbReference type="EMBL" id="JACIEA010000001">
    <property type="protein sequence ID" value="MBB3942407.1"/>
    <property type="molecule type" value="Genomic_DNA"/>
</dbReference>
<evidence type="ECO:0000313" key="4">
    <source>
        <dbReference type="EMBL" id="MBB3942407.1"/>
    </source>
</evidence>
<keyword evidence="3" id="KW-0812">Transmembrane</keyword>
<evidence type="ECO:0000256" key="1">
    <source>
        <dbReference type="SAM" id="Coils"/>
    </source>
</evidence>
<feature type="transmembrane region" description="Helical" evidence="3">
    <location>
        <begin position="92"/>
        <end position="111"/>
    </location>
</feature>
<keyword evidence="3" id="KW-0472">Membrane</keyword>
<sequence length="155" mass="16491">MKKLEGLGKLLKAAGVKPAGAEAMVRDHIDEIQADARHHHAELIASVKALKEELVELQHNHASSVSEIRMATDLMRREIEMRSLAFGRTLRLAKFVLIIVVALQIILLVGLHTTTGSSLLDLGGFIPASNDVQARAPASVPAPAPTSSPQGAAAK</sequence>
<keyword evidence="5" id="KW-1185">Reference proteome</keyword>
<dbReference type="AlphaFoldDB" id="A0A840AZI8"/>
<protein>
    <submittedName>
        <fullName evidence="4">Uncharacterized protein</fullName>
    </submittedName>
</protein>
<dbReference type="Proteomes" id="UP000581447">
    <property type="component" value="Unassembled WGS sequence"/>
</dbReference>
<feature type="coiled-coil region" evidence="1">
    <location>
        <begin position="40"/>
        <end position="67"/>
    </location>
</feature>
<evidence type="ECO:0000313" key="5">
    <source>
        <dbReference type="Proteomes" id="UP000581447"/>
    </source>
</evidence>
<gene>
    <name evidence="4" type="ORF">GGR91_000629</name>
</gene>
<feature type="region of interest" description="Disordered" evidence="2">
    <location>
        <begin position="136"/>
        <end position="155"/>
    </location>
</feature>
<keyword evidence="1" id="KW-0175">Coiled coil</keyword>
<reference evidence="4 5" key="1">
    <citation type="submission" date="2020-08" db="EMBL/GenBank/DDBJ databases">
        <title>Genomic Encyclopedia of Type Strains, Phase IV (KMG-IV): sequencing the most valuable type-strain genomes for metagenomic binning, comparative biology and taxonomic classification.</title>
        <authorList>
            <person name="Goeker M."/>
        </authorList>
    </citation>
    <scope>NUCLEOTIDE SEQUENCE [LARGE SCALE GENOMIC DNA]</scope>
    <source>
        <strain evidence="4 5">DSM 29050</strain>
    </source>
</reference>